<sequence>MWRSLTLNKAKPSAKKCTFFGYLDGIKDYKLSIEDGEVKTLISHDVTFRESELYKNTIKSDPKHTEGAICIESIGLEVELSDVEANSNDPNKEKQPRETKAPQNQQKQSHDQFKTKEEYTEN</sequence>
<evidence type="ECO:0000259" key="2">
    <source>
        <dbReference type="Pfam" id="PF25597"/>
    </source>
</evidence>
<evidence type="ECO:0000313" key="4">
    <source>
        <dbReference type="Proteomes" id="UP000237105"/>
    </source>
</evidence>
<organism evidence="3 4">
    <name type="scientific">Parasponia andersonii</name>
    <name type="common">Sponia andersonii</name>
    <dbReference type="NCBI Taxonomy" id="3476"/>
    <lineage>
        <taxon>Eukaryota</taxon>
        <taxon>Viridiplantae</taxon>
        <taxon>Streptophyta</taxon>
        <taxon>Embryophyta</taxon>
        <taxon>Tracheophyta</taxon>
        <taxon>Spermatophyta</taxon>
        <taxon>Magnoliopsida</taxon>
        <taxon>eudicotyledons</taxon>
        <taxon>Gunneridae</taxon>
        <taxon>Pentapetalae</taxon>
        <taxon>rosids</taxon>
        <taxon>fabids</taxon>
        <taxon>Rosales</taxon>
        <taxon>Cannabaceae</taxon>
        <taxon>Parasponia</taxon>
    </lineage>
</organism>
<protein>
    <recommendedName>
        <fullName evidence="2">Retroviral polymerase SH3-like domain-containing protein</fullName>
    </recommendedName>
</protein>
<feature type="domain" description="Retroviral polymerase SH3-like" evidence="2">
    <location>
        <begin position="7"/>
        <end position="59"/>
    </location>
</feature>
<dbReference type="Proteomes" id="UP000237105">
    <property type="component" value="Unassembled WGS sequence"/>
</dbReference>
<accession>A0A2P5BPI5</accession>
<evidence type="ECO:0000256" key="1">
    <source>
        <dbReference type="SAM" id="MobiDB-lite"/>
    </source>
</evidence>
<dbReference type="OrthoDB" id="10391791at2759"/>
<gene>
    <name evidence="3" type="ORF">PanWU01x14_222350</name>
</gene>
<dbReference type="AlphaFoldDB" id="A0A2P5BPI5"/>
<feature type="compositionally biased region" description="Basic and acidic residues" evidence="1">
    <location>
        <begin position="108"/>
        <end position="122"/>
    </location>
</feature>
<dbReference type="Pfam" id="PF25597">
    <property type="entry name" value="SH3_retrovirus"/>
    <property type="match status" value="1"/>
</dbReference>
<reference evidence="4" key="1">
    <citation type="submission" date="2016-06" db="EMBL/GenBank/DDBJ databases">
        <title>Parallel loss of symbiosis genes in relatives of nitrogen-fixing non-legume Parasponia.</title>
        <authorList>
            <person name="Van Velzen R."/>
            <person name="Holmer R."/>
            <person name="Bu F."/>
            <person name="Rutten L."/>
            <person name="Van Zeijl A."/>
            <person name="Liu W."/>
            <person name="Santuari L."/>
            <person name="Cao Q."/>
            <person name="Sharma T."/>
            <person name="Shen D."/>
            <person name="Roswanjaya Y."/>
            <person name="Wardhani T."/>
            <person name="Kalhor M.S."/>
            <person name="Jansen J."/>
            <person name="Van den Hoogen J."/>
            <person name="Gungor B."/>
            <person name="Hartog M."/>
            <person name="Hontelez J."/>
            <person name="Verver J."/>
            <person name="Yang W.-C."/>
            <person name="Schijlen E."/>
            <person name="Repin R."/>
            <person name="Schilthuizen M."/>
            <person name="Schranz E."/>
            <person name="Heidstra R."/>
            <person name="Miyata K."/>
            <person name="Fedorova E."/>
            <person name="Kohlen W."/>
            <person name="Bisseling T."/>
            <person name="Smit S."/>
            <person name="Geurts R."/>
        </authorList>
    </citation>
    <scope>NUCLEOTIDE SEQUENCE [LARGE SCALE GENOMIC DNA]</scope>
    <source>
        <strain evidence="4">cv. WU1-14</strain>
    </source>
</reference>
<proteinExistence type="predicted"/>
<feature type="region of interest" description="Disordered" evidence="1">
    <location>
        <begin position="81"/>
        <end position="122"/>
    </location>
</feature>
<keyword evidence="4" id="KW-1185">Reference proteome</keyword>
<name>A0A2P5BPI5_PARAD</name>
<feature type="compositionally biased region" description="Basic and acidic residues" evidence="1">
    <location>
        <begin position="90"/>
        <end position="100"/>
    </location>
</feature>
<evidence type="ECO:0000313" key="3">
    <source>
        <dbReference type="EMBL" id="PON50702.1"/>
    </source>
</evidence>
<comment type="caution">
    <text evidence="3">The sequence shown here is derived from an EMBL/GenBank/DDBJ whole genome shotgun (WGS) entry which is preliminary data.</text>
</comment>
<dbReference type="EMBL" id="JXTB01000243">
    <property type="protein sequence ID" value="PON50702.1"/>
    <property type="molecule type" value="Genomic_DNA"/>
</dbReference>
<dbReference type="InterPro" id="IPR057670">
    <property type="entry name" value="SH3_retrovirus"/>
</dbReference>